<reference evidence="4 5" key="1">
    <citation type="submission" date="2022-10" db="EMBL/GenBank/DDBJ databases">
        <title>Luteolibacter arcticus strain CCTCC AB 2014275, whole genome shotgun sequencing project.</title>
        <authorList>
            <person name="Zhao G."/>
            <person name="Shen L."/>
        </authorList>
    </citation>
    <scope>NUCLEOTIDE SEQUENCE [LARGE SCALE GENOMIC DNA]</scope>
    <source>
        <strain evidence="4 5">CCTCC AB 2014275</strain>
    </source>
</reference>
<dbReference type="InterPro" id="IPR013425">
    <property type="entry name" value="Autotrns_rpt"/>
</dbReference>
<keyword evidence="1 2" id="KW-0732">Signal</keyword>
<evidence type="ECO:0000313" key="5">
    <source>
        <dbReference type="Proteomes" id="UP001320876"/>
    </source>
</evidence>
<evidence type="ECO:0000256" key="1">
    <source>
        <dbReference type="ARBA" id="ARBA00022729"/>
    </source>
</evidence>
<keyword evidence="5" id="KW-1185">Reference proteome</keyword>
<proteinExistence type="predicted"/>
<accession>A0ABT3GT15</accession>
<evidence type="ECO:0000256" key="2">
    <source>
        <dbReference type="SAM" id="SignalP"/>
    </source>
</evidence>
<gene>
    <name evidence="4" type="ORF">OKA05_29110</name>
</gene>
<dbReference type="Proteomes" id="UP001320876">
    <property type="component" value="Unassembled WGS sequence"/>
</dbReference>
<dbReference type="Pfam" id="PF12951">
    <property type="entry name" value="PATR"/>
    <property type="match status" value="2"/>
</dbReference>
<dbReference type="NCBIfam" id="TIGR02601">
    <property type="entry name" value="autotrns_rpt"/>
    <property type="match status" value="2"/>
</dbReference>
<feature type="domain" description="Ice-binding protein C-terminal" evidence="3">
    <location>
        <begin position="618"/>
        <end position="640"/>
    </location>
</feature>
<protein>
    <submittedName>
        <fullName evidence="4">Autotransporter-associated beta strand repeat-containing protein</fullName>
    </submittedName>
</protein>
<sequence>MSPHRPCSRPRSPSRSIAFHTSAVLLLSAVAMGPAAAQTTLAAGDLQVLGATTDSDDSFSFVLWKDITSGTVIRFTDRSFTNATTSMLNDEHDMSLTFNSALTAGTVIRLVDSGTTLVNGGTFTGTKSGSLSGVSADGDQIFAYQGTALGSGTNFTGRTLLYGLNAGNTSWVTSGTSANASFRPDAITGTDLSLDSGNFDNVDYTGARTGMTTAAYRAAVANLDNFTQNDTRSDLGTGAFTSTGSVNLTWDNNGRTAGTGGNGTWDTTTQSRFSNSANTTFLHWVNASIANGHTAVFGGTVGTVSVASGGVTTSGLQFDTNGYVLQNNTVTLLDYDGAGGASPALTVGNASHTATVNSTLAGTSGLTKFGAGTAILGANNSYSGGTTISAGTLQVGNGGTTGALGSGAVTNNAALVFNRSNNFSVSTDIGGTGTVRKTGAGIMDMLGVNDYSGTTTVDQGAINITGSAANSAFTVNGGATVTGGGAIGSVTVKSGGTLNPGDTGVTGSLATGSVTMEAGSIFQLAANTATAGSGYDQLNAVGSVSLAGALEIVVNFTPLDTQRLFILTNDGTDAISGTFTGLANDSVFDIGGQDYKISYFANSASNSMTGGNDIALQAVPEPAAVMLASLGTLGLALRRRRHLA</sequence>
<dbReference type="RefSeq" id="WP_264490756.1">
    <property type="nucleotide sequence ID" value="NZ_JAPDDT010000033.1"/>
</dbReference>
<comment type="caution">
    <text evidence="4">The sequence shown here is derived from an EMBL/GenBank/DDBJ whole genome shotgun (WGS) entry which is preliminary data.</text>
</comment>
<dbReference type="EMBL" id="JAPDDT010000033">
    <property type="protein sequence ID" value="MCW1926648.1"/>
    <property type="molecule type" value="Genomic_DNA"/>
</dbReference>
<dbReference type="InterPro" id="IPR013424">
    <property type="entry name" value="Ice-binding_C"/>
</dbReference>
<feature type="chain" id="PRO_5045209322" evidence="2">
    <location>
        <begin position="38"/>
        <end position="644"/>
    </location>
</feature>
<evidence type="ECO:0000313" key="4">
    <source>
        <dbReference type="EMBL" id="MCW1926648.1"/>
    </source>
</evidence>
<name>A0ABT3GT15_9BACT</name>
<organism evidence="4 5">
    <name type="scientific">Luteolibacter arcticus</name>
    <dbReference type="NCBI Taxonomy" id="1581411"/>
    <lineage>
        <taxon>Bacteria</taxon>
        <taxon>Pseudomonadati</taxon>
        <taxon>Verrucomicrobiota</taxon>
        <taxon>Verrucomicrobiia</taxon>
        <taxon>Verrucomicrobiales</taxon>
        <taxon>Verrucomicrobiaceae</taxon>
        <taxon>Luteolibacter</taxon>
    </lineage>
</organism>
<feature type="signal peptide" evidence="2">
    <location>
        <begin position="1"/>
        <end position="37"/>
    </location>
</feature>
<evidence type="ECO:0000259" key="3">
    <source>
        <dbReference type="Pfam" id="PF07589"/>
    </source>
</evidence>
<dbReference type="Pfam" id="PF07589">
    <property type="entry name" value="PEP-CTERM"/>
    <property type="match status" value="1"/>
</dbReference>